<dbReference type="GO" id="GO:0016989">
    <property type="term" value="F:sigma factor antagonist activity"/>
    <property type="evidence" value="ECO:0007669"/>
    <property type="project" value="TreeGrafter"/>
</dbReference>
<protein>
    <submittedName>
        <fullName evidence="4">DUF4974 domain-containing protein</fullName>
    </submittedName>
</protein>
<accession>A0A6L6U4Q7</accession>
<evidence type="ECO:0000259" key="2">
    <source>
        <dbReference type="Pfam" id="PF04773"/>
    </source>
</evidence>
<dbReference type="Gene3D" id="2.60.120.1440">
    <property type="match status" value="1"/>
</dbReference>
<organism evidence="4 5">
    <name type="scientific">Winogradskyella endarachnes</name>
    <dbReference type="NCBI Taxonomy" id="2681965"/>
    <lineage>
        <taxon>Bacteria</taxon>
        <taxon>Pseudomonadati</taxon>
        <taxon>Bacteroidota</taxon>
        <taxon>Flavobacteriia</taxon>
        <taxon>Flavobacteriales</taxon>
        <taxon>Flavobacteriaceae</taxon>
        <taxon>Winogradskyella</taxon>
    </lineage>
</organism>
<dbReference type="PANTHER" id="PTHR30273">
    <property type="entry name" value="PERIPLASMIC SIGNAL SENSOR AND SIGMA FACTOR ACTIVATOR FECR-RELATED"/>
    <property type="match status" value="1"/>
</dbReference>
<sequence length="306" mass="34834">MDSKFTDEDFLARWLDNRLTNEEQAELENSGELNNLKAVVDDIGTWKVEKFNVNKGLEDLKKRKKLVITPAPQRKQSKIHWLSIAASVLFLLTAGYFTVNYFITKETTITTEIAETKSITLPDGSVVEIDALSKVTYQKKDWENNRTITLDGQAFFDVTKGRPFKVVTETGSINVLGTQFNVNARAQIFEVKCYEGKVKVFYNTDAEILTKGESVIAKADHLINNTHTSNAPDWLKGFSKYNETKLLDVVNDLELYYEVHIELPSKYQDLQFTGTLTHKDLYTALETLFTSMEISYKVNNNSVTVN</sequence>
<evidence type="ECO:0000313" key="4">
    <source>
        <dbReference type="EMBL" id="MUU77093.1"/>
    </source>
</evidence>
<dbReference type="InterPro" id="IPR032508">
    <property type="entry name" value="FecR_C"/>
</dbReference>
<dbReference type="EMBL" id="WOWS01000001">
    <property type="protein sequence ID" value="MUU77093.1"/>
    <property type="molecule type" value="Genomic_DNA"/>
</dbReference>
<dbReference type="Gene3D" id="3.55.50.30">
    <property type="match status" value="1"/>
</dbReference>
<dbReference type="RefSeq" id="WP_157361532.1">
    <property type="nucleotide sequence ID" value="NZ_WOWS01000001.1"/>
</dbReference>
<dbReference type="Proteomes" id="UP000478208">
    <property type="component" value="Unassembled WGS sequence"/>
</dbReference>
<reference evidence="4 5" key="1">
    <citation type="submission" date="2019-12" db="EMBL/GenBank/DDBJ databases">
        <authorList>
            <person name="Li J."/>
        </authorList>
    </citation>
    <scope>NUCLEOTIDE SEQUENCE [LARGE SCALE GENOMIC DNA]</scope>
    <source>
        <strain evidence="4 5">HL2-2</strain>
    </source>
</reference>
<evidence type="ECO:0000313" key="5">
    <source>
        <dbReference type="Proteomes" id="UP000478208"/>
    </source>
</evidence>
<comment type="caution">
    <text evidence="4">The sequence shown here is derived from an EMBL/GenBank/DDBJ whole genome shotgun (WGS) entry which is preliminary data.</text>
</comment>
<dbReference type="PIRSF" id="PIRSF018266">
    <property type="entry name" value="FecR"/>
    <property type="match status" value="1"/>
</dbReference>
<feature type="domain" description="FecR protein" evidence="2">
    <location>
        <begin position="108"/>
        <end position="199"/>
    </location>
</feature>
<keyword evidence="1" id="KW-1133">Transmembrane helix</keyword>
<dbReference type="PANTHER" id="PTHR30273:SF2">
    <property type="entry name" value="PROTEIN FECR"/>
    <property type="match status" value="1"/>
</dbReference>
<feature type="transmembrane region" description="Helical" evidence="1">
    <location>
        <begin position="81"/>
        <end position="103"/>
    </location>
</feature>
<proteinExistence type="predicted"/>
<gene>
    <name evidence="4" type="ORF">GN138_01430</name>
</gene>
<keyword evidence="1" id="KW-0812">Transmembrane</keyword>
<evidence type="ECO:0000259" key="3">
    <source>
        <dbReference type="Pfam" id="PF16344"/>
    </source>
</evidence>
<dbReference type="InterPro" id="IPR006860">
    <property type="entry name" value="FecR"/>
</dbReference>
<dbReference type="InterPro" id="IPR012373">
    <property type="entry name" value="Ferrdict_sens_TM"/>
</dbReference>
<keyword evidence="5" id="KW-1185">Reference proteome</keyword>
<evidence type="ECO:0000256" key="1">
    <source>
        <dbReference type="SAM" id="Phobius"/>
    </source>
</evidence>
<feature type="domain" description="Protein FecR C-terminal" evidence="3">
    <location>
        <begin position="241"/>
        <end position="305"/>
    </location>
</feature>
<dbReference type="AlphaFoldDB" id="A0A6L6U4Q7"/>
<keyword evidence="1" id="KW-0472">Membrane</keyword>
<name>A0A6L6U4Q7_9FLAO</name>
<dbReference type="Pfam" id="PF16344">
    <property type="entry name" value="FecR_C"/>
    <property type="match status" value="1"/>
</dbReference>
<dbReference type="Pfam" id="PF04773">
    <property type="entry name" value="FecR"/>
    <property type="match status" value="1"/>
</dbReference>